<dbReference type="RefSeq" id="XP_041407787.1">
    <property type="nucleotide sequence ID" value="XM_041551853.1"/>
</dbReference>
<dbReference type="FunFam" id="3.30.70.330:FF:000089">
    <property type="entry name" value="RNA binding protein"/>
    <property type="match status" value="1"/>
</dbReference>
<protein>
    <submittedName>
        <fullName evidence="6">Similar to Saccharomyces cerevisiae YDL224C WHI4 Putative RNA binding protein and partially redundant Whi3p homolog</fullName>
    </submittedName>
</protein>
<evidence type="ECO:0000256" key="1">
    <source>
        <dbReference type="ARBA" id="ARBA00022553"/>
    </source>
</evidence>
<dbReference type="CDD" id="cd12245">
    <property type="entry name" value="RRM_scw1_like"/>
    <property type="match status" value="1"/>
</dbReference>
<accession>A0A8H2VIF5</accession>
<feature type="region of interest" description="Disordered" evidence="4">
    <location>
        <begin position="240"/>
        <end position="272"/>
    </location>
</feature>
<feature type="domain" description="RRM" evidence="5">
    <location>
        <begin position="582"/>
        <end position="676"/>
    </location>
</feature>
<feature type="compositionally biased region" description="Polar residues" evidence="4">
    <location>
        <begin position="516"/>
        <end position="527"/>
    </location>
</feature>
<dbReference type="GeneID" id="64859007"/>
<dbReference type="SMART" id="SM00360">
    <property type="entry name" value="RRM"/>
    <property type="match status" value="1"/>
</dbReference>
<name>A0A8H2VIF5_9SACH</name>
<feature type="region of interest" description="Disordered" evidence="4">
    <location>
        <begin position="291"/>
        <end position="326"/>
    </location>
</feature>
<dbReference type="Gene3D" id="3.30.70.330">
    <property type="match status" value="1"/>
</dbReference>
<dbReference type="InterPro" id="IPR000504">
    <property type="entry name" value="RRM_dom"/>
</dbReference>
<keyword evidence="7" id="KW-1185">Reference proteome</keyword>
<evidence type="ECO:0000256" key="3">
    <source>
        <dbReference type="PROSITE-ProRule" id="PRU00176"/>
    </source>
</evidence>
<feature type="compositionally biased region" description="Low complexity" evidence="4">
    <location>
        <begin position="130"/>
        <end position="143"/>
    </location>
</feature>
<dbReference type="PANTHER" id="PTHR10501">
    <property type="entry name" value="U1 SMALL NUCLEAR RIBONUCLEOPROTEIN A/U2 SMALL NUCLEAR RIBONUCLEOPROTEIN B"/>
    <property type="match status" value="1"/>
</dbReference>
<feature type="region of interest" description="Disordered" evidence="4">
    <location>
        <begin position="382"/>
        <end position="417"/>
    </location>
</feature>
<gene>
    <name evidence="6" type="ORF">KABA2_07S07986</name>
</gene>
<evidence type="ECO:0000313" key="6">
    <source>
        <dbReference type="EMBL" id="CAB4255943.1"/>
    </source>
</evidence>
<sequence length="719" mass="79095">MSSLINENNNIKHSDYFMQRAFNSSSENMIVPPHQAHAHQNMNNNIEPSQQFINNENFSPFNLSSTLKNMSLSGSDAKDINSDFLKKSKNLYSLKIRNVPVDITPRECHILFSLAKGIIDIQLVEETIDSNNSSNINSPTDNNRSTHSLNEPHTGLVIVAKFDSLSLVKLYASILTTKNDIFGPDFKKYCPVEIIDDSTQNQIVISNILPDSSNGSINNNNNTMPQPNYQLSTSTNYNNIHLPRLSSTPVESSSNYKSNSLGVQSSSTQTKSRFSFSDPFTNDFAQPLVAPTAIDSNGGNQSFGPHDQMNVSKNGNNSQRDLPLNGPVHTRDAGKSFLLMENDDINENIWNPNTIASSMNAFHDVVSQNSNVALDWTLTDENRENSNHNSSNINSQNNRNSNSNQNTSMFISTNPNSMAGSMADPMVLSSIDINSTAMPMNESLSQYSLNSIQLLQQQQQQQSAPHMSQENTSQFVQTNSFQNIMPGQYGREPQGAISQQQQGRPSNPNIYKGMHKSQNMTDGTNIQNSSKYSKGNSIISNSNVKSSNGSVQGYPGVSEADMSLLSKIPPPANPADQNPPCNTLYVGNLPPDATEQELRVLFADQDGFRRLSFRNKNLNHTHGNSHSHGHGHGPMCFVEFDDVSFATRALAELYGRQLPRVTASNKGGIRLSFSKNPLGVRGPNNRKSNGSNISNNGSSTVSTSNNSTSSFNYVQNYPK</sequence>
<dbReference type="OrthoDB" id="431169at2759"/>
<keyword evidence="2 3" id="KW-0694">RNA-binding</keyword>
<evidence type="ECO:0000256" key="4">
    <source>
        <dbReference type="SAM" id="MobiDB-lite"/>
    </source>
</evidence>
<dbReference type="AlphaFoldDB" id="A0A8H2VIF5"/>
<feature type="compositionally biased region" description="Low complexity" evidence="4">
    <location>
        <begin position="387"/>
        <end position="406"/>
    </location>
</feature>
<dbReference type="Proteomes" id="UP000644660">
    <property type="component" value="Unassembled WGS sequence"/>
</dbReference>
<evidence type="ECO:0000259" key="5">
    <source>
        <dbReference type="PROSITE" id="PS50102"/>
    </source>
</evidence>
<evidence type="ECO:0000313" key="7">
    <source>
        <dbReference type="Proteomes" id="UP000644660"/>
    </source>
</evidence>
<evidence type="ECO:0000256" key="2">
    <source>
        <dbReference type="ARBA" id="ARBA00022884"/>
    </source>
</evidence>
<feature type="compositionally biased region" description="Polar residues" evidence="4">
    <location>
        <begin position="496"/>
        <end position="509"/>
    </location>
</feature>
<keyword evidence="1" id="KW-0597">Phosphoprotein</keyword>
<feature type="region of interest" description="Disordered" evidence="4">
    <location>
        <begin position="668"/>
        <end position="719"/>
    </location>
</feature>
<feature type="region of interest" description="Disordered" evidence="4">
    <location>
        <begin position="130"/>
        <end position="149"/>
    </location>
</feature>
<proteinExistence type="predicted"/>
<dbReference type="GO" id="GO:0003723">
    <property type="term" value="F:RNA binding"/>
    <property type="evidence" value="ECO:0007669"/>
    <property type="project" value="UniProtKB-UniRule"/>
</dbReference>
<dbReference type="Pfam" id="PF00076">
    <property type="entry name" value="RRM_1"/>
    <property type="match status" value="1"/>
</dbReference>
<dbReference type="SUPFAM" id="SSF54928">
    <property type="entry name" value="RNA-binding domain, RBD"/>
    <property type="match status" value="1"/>
</dbReference>
<feature type="compositionally biased region" description="Polar residues" evidence="4">
    <location>
        <begin position="407"/>
        <end position="417"/>
    </location>
</feature>
<dbReference type="GO" id="GO:0008361">
    <property type="term" value="P:regulation of cell size"/>
    <property type="evidence" value="ECO:0007669"/>
    <property type="project" value="UniProtKB-ARBA"/>
</dbReference>
<dbReference type="InterPro" id="IPR035979">
    <property type="entry name" value="RBD_domain_sf"/>
</dbReference>
<feature type="compositionally biased region" description="Low complexity" evidence="4">
    <location>
        <begin position="528"/>
        <end position="551"/>
    </location>
</feature>
<comment type="caution">
    <text evidence="6">The sequence shown here is derived from an EMBL/GenBank/DDBJ whole genome shotgun (WGS) entry which is preliminary data.</text>
</comment>
<feature type="compositionally biased region" description="Polar residues" evidence="4">
    <location>
        <begin position="294"/>
        <end position="320"/>
    </location>
</feature>
<feature type="region of interest" description="Disordered" evidence="4">
    <location>
        <begin position="485"/>
        <end position="557"/>
    </location>
</feature>
<dbReference type="EMBL" id="CAEFZW010000007">
    <property type="protein sequence ID" value="CAB4255943.1"/>
    <property type="molecule type" value="Genomic_DNA"/>
</dbReference>
<dbReference type="GO" id="GO:0061157">
    <property type="term" value="P:mRNA destabilization"/>
    <property type="evidence" value="ECO:0007669"/>
    <property type="project" value="UniProtKB-ARBA"/>
</dbReference>
<reference evidence="6 7" key="1">
    <citation type="submission" date="2020-05" db="EMBL/GenBank/DDBJ databases">
        <authorList>
            <person name="Casaregola S."/>
            <person name="Devillers H."/>
            <person name="Grondin C."/>
        </authorList>
    </citation>
    <scope>NUCLEOTIDE SEQUENCE [LARGE SCALE GENOMIC DNA]</scope>
    <source>
        <strain evidence="6 7">CLIB 1767</strain>
    </source>
</reference>
<feature type="compositionally biased region" description="Low complexity" evidence="4">
    <location>
        <begin position="685"/>
        <end position="712"/>
    </location>
</feature>
<dbReference type="InterPro" id="IPR012677">
    <property type="entry name" value="Nucleotide-bd_a/b_plait_sf"/>
</dbReference>
<organism evidence="6 7">
    <name type="scientific">Maudiozyma barnettii</name>
    <dbReference type="NCBI Taxonomy" id="61262"/>
    <lineage>
        <taxon>Eukaryota</taxon>
        <taxon>Fungi</taxon>
        <taxon>Dikarya</taxon>
        <taxon>Ascomycota</taxon>
        <taxon>Saccharomycotina</taxon>
        <taxon>Saccharomycetes</taxon>
        <taxon>Saccharomycetales</taxon>
        <taxon>Saccharomycetaceae</taxon>
        <taxon>Maudiozyma</taxon>
    </lineage>
</organism>
<dbReference type="PROSITE" id="PS50102">
    <property type="entry name" value="RRM"/>
    <property type="match status" value="1"/>
</dbReference>